<accession>A0A9N9CDS1</accession>
<keyword evidence="3" id="KW-1185">Reference proteome</keyword>
<keyword evidence="1" id="KW-0472">Membrane</keyword>
<comment type="caution">
    <text evidence="2">The sequence shown here is derived from an EMBL/GenBank/DDBJ whole genome shotgun (WGS) entry which is preliminary data.</text>
</comment>
<organism evidence="2 3">
    <name type="scientific">Funneliformis mosseae</name>
    <name type="common">Endomycorrhizal fungus</name>
    <name type="synonym">Glomus mosseae</name>
    <dbReference type="NCBI Taxonomy" id="27381"/>
    <lineage>
        <taxon>Eukaryota</taxon>
        <taxon>Fungi</taxon>
        <taxon>Fungi incertae sedis</taxon>
        <taxon>Mucoromycota</taxon>
        <taxon>Glomeromycotina</taxon>
        <taxon>Glomeromycetes</taxon>
        <taxon>Glomerales</taxon>
        <taxon>Glomeraceae</taxon>
        <taxon>Funneliformis</taxon>
    </lineage>
</organism>
<dbReference type="EMBL" id="CAJVPP010002295">
    <property type="protein sequence ID" value="CAG8595323.1"/>
    <property type="molecule type" value="Genomic_DNA"/>
</dbReference>
<reference evidence="2" key="1">
    <citation type="submission" date="2021-06" db="EMBL/GenBank/DDBJ databases">
        <authorList>
            <person name="Kallberg Y."/>
            <person name="Tangrot J."/>
            <person name="Rosling A."/>
        </authorList>
    </citation>
    <scope>NUCLEOTIDE SEQUENCE</scope>
    <source>
        <strain evidence="2">87-6 pot B 2015</strain>
    </source>
</reference>
<dbReference type="AlphaFoldDB" id="A0A9N9CDS1"/>
<protein>
    <submittedName>
        <fullName evidence="2">1256_t:CDS:1</fullName>
    </submittedName>
</protein>
<evidence type="ECO:0000313" key="3">
    <source>
        <dbReference type="Proteomes" id="UP000789375"/>
    </source>
</evidence>
<proteinExistence type="predicted"/>
<evidence type="ECO:0000313" key="2">
    <source>
        <dbReference type="EMBL" id="CAG8595323.1"/>
    </source>
</evidence>
<evidence type="ECO:0000256" key="1">
    <source>
        <dbReference type="SAM" id="Phobius"/>
    </source>
</evidence>
<dbReference type="Proteomes" id="UP000789375">
    <property type="component" value="Unassembled WGS sequence"/>
</dbReference>
<feature type="transmembrane region" description="Helical" evidence="1">
    <location>
        <begin position="22"/>
        <end position="44"/>
    </location>
</feature>
<gene>
    <name evidence="2" type="ORF">FMOSSE_LOCUS8660</name>
</gene>
<sequence>MGQSSFGWRTPGDQIIKLVNPVVLLIQNVLIFIRFILTNLNLVFETGQTIEKMTRVKKNEDIKILLCLKVIRSKALRQSFHTGSHKSPLTE</sequence>
<name>A0A9N9CDS1_FUNMO</name>
<keyword evidence="1" id="KW-1133">Transmembrane helix</keyword>
<keyword evidence="1" id="KW-0812">Transmembrane</keyword>